<dbReference type="NCBIfam" id="NF004509">
    <property type="entry name" value="PRK05850.1"/>
    <property type="match status" value="1"/>
</dbReference>
<dbReference type="InterPro" id="IPR040097">
    <property type="entry name" value="FAAL/FAAC"/>
</dbReference>
<evidence type="ECO:0000259" key="3">
    <source>
        <dbReference type="Pfam" id="PF00501"/>
    </source>
</evidence>
<evidence type="ECO:0000256" key="1">
    <source>
        <dbReference type="ARBA" id="ARBA00006432"/>
    </source>
</evidence>
<dbReference type="EMBL" id="CP092365">
    <property type="protein sequence ID" value="ULN51680.1"/>
    <property type="molecule type" value="Genomic_DNA"/>
</dbReference>
<dbReference type="SUPFAM" id="SSF56801">
    <property type="entry name" value="Acetyl-CoA synthetase-like"/>
    <property type="match status" value="1"/>
</dbReference>
<evidence type="ECO:0000313" key="4">
    <source>
        <dbReference type="EMBL" id="ULN51680.1"/>
    </source>
</evidence>
<name>A0ABY3TVK6_9MYCO</name>
<dbReference type="Pfam" id="PF00501">
    <property type="entry name" value="AMP-binding"/>
    <property type="match status" value="1"/>
</dbReference>
<dbReference type="CDD" id="cd05931">
    <property type="entry name" value="FAAL"/>
    <property type="match status" value="1"/>
</dbReference>
<dbReference type="InterPro" id="IPR042099">
    <property type="entry name" value="ANL_N_sf"/>
</dbReference>
<comment type="similarity">
    <text evidence="1">Belongs to the ATP-dependent AMP-binding enzyme family.</text>
</comment>
<evidence type="ECO:0000313" key="5">
    <source>
        <dbReference type="Proteomes" id="UP001055200"/>
    </source>
</evidence>
<feature type="domain" description="AMP-dependent synthetase/ligase" evidence="3">
    <location>
        <begin position="21"/>
        <end position="423"/>
    </location>
</feature>
<evidence type="ECO:0000256" key="2">
    <source>
        <dbReference type="ARBA" id="ARBA00022598"/>
    </source>
</evidence>
<accession>A0ABY3TVK6</accession>
<proteinExistence type="inferred from homology"/>
<dbReference type="PANTHER" id="PTHR22754:SF32">
    <property type="entry name" value="DISCO-INTERACTING PROTEIN 2"/>
    <property type="match status" value="1"/>
</dbReference>
<dbReference type="InterPro" id="IPR000873">
    <property type="entry name" value="AMP-dep_synth/lig_dom"/>
</dbReference>
<reference evidence="4" key="1">
    <citation type="submission" date="2022-08" db="EMBL/GenBank/DDBJ databases">
        <title>Complete genome sequence of 14 non-tuberculosis mycobacteria type-strains.</title>
        <authorList>
            <person name="Igarashi Y."/>
            <person name="Osugi A."/>
            <person name="Mitarai S."/>
        </authorList>
    </citation>
    <scope>NUCLEOTIDE SEQUENCE</scope>
    <source>
        <strain evidence="4">DSM 45575</strain>
    </source>
</reference>
<sequence length="595" mass="63464">MALTTETTTETSETSLPALLARRAQERPDSPAFTFIDYDLDPEGFAETLTWAQLFDRTNVVAAELAAQGAPGDRVAIVAPQGLEYIVGLLGAMTAGLIAVPLSVPMLGVHDERVTGALADAAPVTVLTTSAAVDAVVACAKSVPRLNPQIVEVDTLDFAGAAVPPPQNAVSTTALLQYTSGSTRSPAGVVVTHRNIITNLQQMMADHYGGSGGVPPADTTVVTWLPFYHDLGLQFGVFYPILAGLRAVTTSPMAFLQKPARWMQLLASYPNSFSGAPNFAFELAVRRTADADLAGHDLRGVLSIASGAERVQPATLRRFIDRFEGFGLPSTALRPGYGLAEANVYLTSLDTASAPVTARFDYEKLAAGYAQRSEADASVEMVSNGTPRACTVRIVDPETRTENPAGKVGEIWAHGDNVTQGYWRNPEATARTFGAELVDPSAGTPQNSWLRTGDLGVLCDGELYITGRIKDLLIVDGRNHYPDDIEATVQEISHGRAAAITVGDDGGEQLAVIVEMRRKGSSDEDVQNRLRDAKREINAAISRYHGVHAADLVLVDAGAIPITTSGKIRRSACAELYRQRSFQRLDATYTAGLTV</sequence>
<dbReference type="Gene3D" id="3.40.50.12780">
    <property type="entry name" value="N-terminal domain of ligase-like"/>
    <property type="match status" value="1"/>
</dbReference>
<organism evidence="4 5">
    <name type="scientific">Mycolicibacillus parakoreensis</name>
    <dbReference type="NCBI Taxonomy" id="1069221"/>
    <lineage>
        <taxon>Bacteria</taxon>
        <taxon>Bacillati</taxon>
        <taxon>Actinomycetota</taxon>
        <taxon>Actinomycetes</taxon>
        <taxon>Mycobacteriales</taxon>
        <taxon>Mycobacteriaceae</taxon>
        <taxon>Mycolicibacillus</taxon>
    </lineage>
</organism>
<dbReference type="RefSeq" id="WP_240169963.1">
    <property type="nucleotide sequence ID" value="NZ_CP092365.1"/>
</dbReference>
<dbReference type="InterPro" id="IPR045851">
    <property type="entry name" value="AMP-bd_C_sf"/>
</dbReference>
<gene>
    <name evidence="4" type="ORF">MIU77_12325</name>
</gene>
<keyword evidence="5" id="KW-1185">Reference proteome</keyword>
<dbReference type="PANTHER" id="PTHR22754">
    <property type="entry name" value="DISCO-INTERACTING PROTEIN 2 DIP2 -RELATED"/>
    <property type="match status" value="1"/>
</dbReference>
<keyword evidence="2" id="KW-0436">Ligase</keyword>
<dbReference type="Gene3D" id="3.30.300.30">
    <property type="match status" value="1"/>
</dbReference>
<dbReference type="Proteomes" id="UP001055200">
    <property type="component" value="Chromosome"/>
</dbReference>
<protein>
    <submittedName>
        <fullName evidence="4">AMP-binding protein</fullName>
    </submittedName>
</protein>